<organism evidence="4 5">
    <name type="scientific">Mucilaginibacter auburnensis</name>
    <dbReference type="NCBI Taxonomy" id="1457233"/>
    <lineage>
        <taxon>Bacteria</taxon>
        <taxon>Pseudomonadati</taxon>
        <taxon>Bacteroidota</taxon>
        <taxon>Sphingobacteriia</taxon>
        <taxon>Sphingobacteriales</taxon>
        <taxon>Sphingobacteriaceae</taxon>
        <taxon>Mucilaginibacter</taxon>
    </lineage>
</organism>
<evidence type="ECO:0000259" key="3">
    <source>
        <dbReference type="Pfam" id="PF00535"/>
    </source>
</evidence>
<dbReference type="Gene3D" id="3.90.550.10">
    <property type="entry name" value="Spore Coat Polysaccharide Biosynthesis Protein SpsA, Chain A"/>
    <property type="match status" value="1"/>
</dbReference>
<dbReference type="InterPro" id="IPR029044">
    <property type="entry name" value="Nucleotide-diphossugar_trans"/>
</dbReference>
<dbReference type="GO" id="GO:0016758">
    <property type="term" value="F:hexosyltransferase activity"/>
    <property type="evidence" value="ECO:0007669"/>
    <property type="project" value="UniProtKB-ARBA"/>
</dbReference>
<dbReference type="OrthoDB" id="597270at2"/>
<dbReference type="CDD" id="cd00761">
    <property type="entry name" value="Glyco_tranf_GTA_type"/>
    <property type="match status" value="1"/>
</dbReference>
<dbReference type="AlphaFoldDB" id="A0A2H9VTE0"/>
<feature type="domain" description="Glycosyltransferase 2-like" evidence="3">
    <location>
        <begin position="8"/>
        <end position="131"/>
    </location>
</feature>
<dbReference type="SUPFAM" id="SSF53448">
    <property type="entry name" value="Nucleotide-diphospho-sugar transferases"/>
    <property type="match status" value="1"/>
</dbReference>
<keyword evidence="1" id="KW-0328">Glycosyltransferase</keyword>
<dbReference type="EMBL" id="PGFJ01000001">
    <property type="protein sequence ID" value="PJJ84052.1"/>
    <property type="molecule type" value="Genomic_DNA"/>
</dbReference>
<accession>A0A2H9VTE0</accession>
<dbReference type="PANTHER" id="PTHR22916:SF51">
    <property type="entry name" value="GLYCOSYLTRANSFERASE EPSH-RELATED"/>
    <property type="match status" value="1"/>
</dbReference>
<proteinExistence type="predicted"/>
<gene>
    <name evidence="4" type="ORF">CLV57_1056</name>
</gene>
<name>A0A2H9VTE0_9SPHI</name>
<keyword evidence="5" id="KW-1185">Reference proteome</keyword>
<comment type="caution">
    <text evidence="4">The sequence shown here is derived from an EMBL/GenBank/DDBJ whole genome shotgun (WGS) entry which is preliminary data.</text>
</comment>
<dbReference type="Proteomes" id="UP000242687">
    <property type="component" value="Unassembled WGS sequence"/>
</dbReference>
<evidence type="ECO:0000256" key="2">
    <source>
        <dbReference type="ARBA" id="ARBA00022679"/>
    </source>
</evidence>
<dbReference type="InterPro" id="IPR001173">
    <property type="entry name" value="Glyco_trans_2-like"/>
</dbReference>
<dbReference type="PANTHER" id="PTHR22916">
    <property type="entry name" value="GLYCOSYLTRANSFERASE"/>
    <property type="match status" value="1"/>
</dbReference>
<keyword evidence="2 4" id="KW-0808">Transferase</keyword>
<protein>
    <submittedName>
        <fullName evidence="4">Glycosyl transferase family 2</fullName>
    </submittedName>
</protein>
<dbReference type="Pfam" id="PF00535">
    <property type="entry name" value="Glycos_transf_2"/>
    <property type="match status" value="1"/>
</dbReference>
<evidence type="ECO:0000313" key="5">
    <source>
        <dbReference type="Proteomes" id="UP000242687"/>
    </source>
</evidence>
<sequence>MGNNPKVSVIIPVYNAQRHLEKCVNSVINQSFDDLEVILINDGSADSSGQMCDEFAGRDKRIRVFHQSNKGISYTRQFAIDNATGDYIQFVDSDDWIEANTLAELYGYAAKNDLDVIGSNFVMDLGSKNKNIICQYPTPDKFREAVISNEWGVVWKHFMRRNLFSENGISFPSGINHGEDYIVCVKLLLATNKIATLNLFGYHYNYIPTDTSLTRNSGIKSTLDQIYATSVVEEFIDSNPAFARYKAALTKRKLYCSQNLITDSSNIIFKHLRLKLASALKFVSLRSVPAFFVLMAAKLKMIADSFLKS</sequence>
<evidence type="ECO:0000256" key="1">
    <source>
        <dbReference type="ARBA" id="ARBA00022676"/>
    </source>
</evidence>
<evidence type="ECO:0000313" key="4">
    <source>
        <dbReference type="EMBL" id="PJJ84052.1"/>
    </source>
</evidence>
<dbReference type="RefSeq" id="WP_100340265.1">
    <property type="nucleotide sequence ID" value="NZ_PGFJ01000001.1"/>
</dbReference>
<reference evidence="4 5" key="1">
    <citation type="submission" date="2017-11" db="EMBL/GenBank/DDBJ databases">
        <title>Genomic Encyclopedia of Archaeal and Bacterial Type Strains, Phase II (KMG-II): From Individual Species to Whole Genera.</title>
        <authorList>
            <person name="Goeker M."/>
        </authorList>
    </citation>
    <scope>NUCLEOTIDE SEQUENCE [LARGE SCALE GENOMIC DNA]</scope>
    <source>
        <strain evidence="4 5">DSM 28175</strain>
    </source>
</reference>